<feature type="transmembrane region" description="Helical" evidence="8">
    <location>
        <begin position="898"/>
        <end position="917"/>
    </location>
</feature>
<evidence type="ECO:0000313" key="12">
    <source>
        <dbReference type="Proteomes" id="UP000275408"/>
    </source>
</evidence>
<protein>
    <recommendedName>
        <fullName evidence="10">Major facilitator superfamily (MFS) profile domain-containing protein</fullName>
    </recommendedName>
</protein>
<keyword evidence="6 8" id="KW-0472">Membrane</keyword>
<evidence type="ECO:0000256" key="1">
    <source>
        <dbReference type="ARBA" id="ARBA00004141"/>
    </source>
</evidence>
<dbReference type="AlphaFoldDB" id="A0A3M6V6W1"/>
<dbReference type="STRING" id="46731.A0A3M6V6W1"/>
<evidence type="ECO:0000256" key="9">
    <source>
        <dbReference type="SAM" id="SignalP"/>
    </source>
</evidence>
<feature type="transmembrane region" description="Helical" evidence="8">
    <location>
        <begin position="242"/>
        <end position="264"/>
    </location>
</feature>
<keyword evidence="9" id="KW-0732">Signal</keyword>
<evidence type="ECO:0000256" key="8">
    <source>
        <dbReference type="SAM" id="Phobius"/>
    </source>
</evidence>
<keyword evidence="3" id="KW-0813">Transport</keyword>
<dbReference type="InterPro" id="IPR005828">
    <property type="entry name" value="MFS_sugar_transport-like"/>
</dbReference>
<evidence type="ECO:0000256" key="2">
    <source>
        <dbReference type="ARBA" id="ARBA00010992"/>
    </source>
</evidence>
<feature type="transmembrane region" description="Helical" evidence="8">
    <location>
        <begin position="382"/>
        <end position="401"/>
    </location>
</feature>
<keyword evidence="5 8" id="KW-1133">Transmembrane helix</keyword>
<dbReference type="PROSITE" id="PS00216">
    <property type="entry name" value="SUGAR_TRANSPORT_1"/>
    <property type="match status" value="1"/>
</dbReference>
<reference evidence="11 12" key="1">
    <citation type="journal article" date="2018" name="Sci. Rep.">
        <title>Comparative analysis of the Pocillopora damicornis genome highlights role of immune system in coral evolution.</title>
        <authorList>
            <person name="Cunning R."/>
            <person name="Bay R.A."/>
            <person name="Gillette P."/>
            <person name="Baker A.C."/>
            <person name="Traylor-Knowles N."/>
        </authorList>
    </citation>
    <scope>NUCLEOTIDE SEQUENCE [LARGE SCALE GENOMIC DNA]</scope>
    <source>
        <strain evidence="11">RSMAS</strain>
        <tissue evidence="11">Whole animal</tissue>
    </source>
</reference>
<comment type="caution">
    <text evidence="11">The sequence shown here is derived from an EMBL/GenBank/DDBJ whole genome shotgun (WGS) entry which is preliminary data.</text>
</comment>
<dbReference type="InterPro" id="IPR005829">
    <property type="entry name" value="Sugar_transporter_CS"/>
</dbReference>
<feature type="transmembrane region" description="Helical" evidence="8">
    <location>
        <begin position="27"/>
        <end position="47"/>
    </location>
</feature>
<feature type="transmembrane region" description="Helical" evidence="8">
    <location>
        <begin position="271"/>
        <end position="293"/>
    </location>
</feature>
<dbReference type="PROSITE" id="PS50850">
    <property type="entry name" value="MFS"/>
    <property type="match status" value="1"/>
</dbReference>
<feature type="transmembrane region" description="Helical" evidence="8">
    <location>
        <begin position="859"/>
        <end position="878"/>
    </location>
</feature>
<feature type="transmembrane region" description="Helical" evidence="8">
    <location>
        <begin position="203"/>
        <end position="230"/>
    </location>
</feature>
<dbReference type="SUPFAM" id="SSF103473">
    <property type="entry name" value="MFS general substrate transporter"/>
    <property type="match status" value="3"/>
</dbReference>
<dbReference type="InterPro" id="IPR036259">
    <property type="entry name" value="MFS_trans_sf"/>
</dbReference>
<feature type="transmembrane region" description="Helical" evidence="8">
    <location>
        <begin position="564"/>
        <end position="585"/>
    </location>
</feature>
<feature type="chain" id="PRO_5018149697" description="Major facilitator superfamily (MFS) profile domain-containing protein" evidence="9">
    <location>
        <begin position="18"/>
        <end position="963"/>
    </location>
</feature>
<dbReference type="InterPro" id="IPR020846">
    <property type="entry name" value="MFS_dom"/>
</dbReference>
<name>A0A3M6V6W1_POCDA</name>
<feature type="transmembrane region" description="Helical" evidence="8">
    <location>
        <begin position="768"/>
        <end position="787"/>
    </location>
</feature>
<gene>
    <name evidence="11" type="ORF">pdam_00013736</name>
</gene>
<dbReference type="PRINTS" id="PR00171">
    <property type="entry name" value="SUGRTRNSPORT"/>
</dbReference>
<feature type="transmembrane region" description="Helical" evidence="8">
    <location>
        <begin position="597"/>
        <end position="615"/>
    </location>
</feature>
<dbReference type="PANTHER" id="PTHR48020:SF12">
    <property type="entry name" value="PROTON MYO-INOSITOL COTRANSPORTER"/>
    <property type="match status" value="1"/>
</dbReference>
<feature type="domain" description="Major facilitator superfamily (MFS) profile" evidence="10">
    <location>
        <begin position="1"/>
        <end position="475"/>
    </location>
</feature>
<evidence type="ECO:0000259" key="10">
    <source>
        <dbReference type="PROSITE" id="PS50850"/>
    </source>
</evidence>
<feature type="transmembrane region" description="Helical" evidence="8">
    <location>
        <begin position="59"/>
        <end position="77"/>
    </location>
</feature>
<feature type="transmembrane region" description="Helical" evidence="8">
    <location>
        <begin position="929"/>
        <end position="947"/>
    </location>
</feature>
<feature type="non-terminal residue" evidence="11">
    <location>
        <position position="963"/>
    </location>
</feature>
<dbReference type="Pfam" id="PF00083">
    <property type="entry name" value="Sugar_tr"/>
    <property type="match status" value="4"/>
</dbReference>
<evidence type="ECO:0000256" key="3">
    <source>
        <dbReference type="ARBA" id="ARBA00022448"/>
    </source>
</evidence>
<feature type="region of interest" description="Disordered" evidence="7">
    <location>
        <begin position="154"/>
        <end position="181"/>
    </location>
</feature>
<feature type="transmembrane region" description="Helical" evidence="8">
    <location>
        <begin position="89"/>
        <end position="110"/>
    </location>
</feature>
<dbReference type="OrthoDB" id="6339427at2759"/>
<dbReference type="GO" id="GO:0005366">
    <property type="term" value="F:myo-inositol:proton symporter activity"/>
    <property type="evidence" value="ECO:0007669"/>
    <property type="project" value="TreeGrafter"/>
</dbReference>
<evidence type="ECO:0000256" key="5">
    <source>
        <dbReference type="ARBA" id="ARBA00022989"/>
    </source>
</evidence>
<proteinExistence type="inferred from homology"/>
<evidence type="ECO:0000256" key="4">
    <source>
        <dbReference type="ARBA" id="ARBA00022692"/>
    </source>
</evidence>
<feature type="transmembrane region" description="Helical" evidence="8">
    <location>
        <begin position="704"/>
        <end position="728"/>
    </location>
</feature>
<dbReference type="GO" id="GO:0016324">
    <property type="term" value="C:apical plasma membrane"/>
    <property type="evidence" value="ECO:0007669"/>
    <property type="project" value="TreeGrafter"/>
</dbReference>
<comment type="similarity">
    <text evidence="2">Belongs to the major facilitator superfamily. Sugar transporter (TC 2.A.1.1) family.</text>
</comment>
<keyword evidence="4 8" id="KW-0812">Transmembrane</keyword>
<accession>A0A3M6V6W1</accession>
<organism evidence="11 12">
    <name type="scientific">Pocillopora damicornis</name>
    <name type="common">Cauliflower coral</name>
    <name type="synonym">Millepora damicornis</name>
    <dbReference type="NCBI Taxonomy" id="46731"/>
    <lineage>
        <taxon>Eukaryota</taxon>
        <taxon>Metazoa</taxon>
        <taxon>Cnidaria</taxon>
        <taxon>Anthozoa</taxon>
        <taxon>Hexacorallia</taxon>
        <taxon>Scleractinia</taxon>
        <taxon>Astrocoeniina</taxon>
        <taxon>Pocilloporidae</taxon>
        <taxon>Pocillopora</taxon>
    </lineage>
</organism>
<dbReference type="Gene3D" id="1.20.1250.20">
    <property type="entry name" value="MFS general substrate transporter like domains"/>
    <property type="match status" value="5"/>
</dbReference>
<feature type="signal peptide" evidence="9">
    <location>
        <begin position="1"/>
        <end position="17"/>
    </location>
</feature>
<comment type="subcellular location">
    <subcellularLocation>
        <location evidence="1">Membrane</location>
        <topology evidence="1">Multi-pass membrane protein</topology>
    </subcellularLocation>
</comment>
<dbReference type="InterPro" id="IPR003663">
    <property type="entry name" value="Sugar/inositol_transpt"/>
</dbReference>
<evidence type="ECO:0000313" key="11">
    <source>
        <dbReference type="EMBL" id="RMX61531.1"/>
    </source>
</evidence>
<dbReference type="PANTHER" id="PTHR48020">
    <property type="entry name" value="PROTON MYO-INOSITOL COTRANSPORTER"/>
    <property type="match status" value="1"/>
</dbReference>
<dbReference type="InterPro" id="IPR050814">
    <property type="entry name" value="Myo-inositol_Transporter"/>
</dbReference>
<evidence type="ECO:0000256" key="7">
    <source>
        <dbReference type="SAM" id="MobiDB-lite"/>
    </source>
</evidence>
<evidence type="ECO:0000256" key="6">
    <source>
        <dbReference type="ARBA" id="ARBA00023136"/>
    </source>
</evidence>
<feature type="transmembrane region" description="Helical" evidence="8">
    <location>
        <begin position="525"/>
        <end position="552"/>
    </location>
</feature>
<keyword evidence="12" id="KW-1185">Reference proteome</keyword>
<dbReference type="Proteomes" id="UP000275408">
    <property type="component" value="Unassembled WGS sequence"/>
</dbReference>
<dbReference type="EMBL" id="RCHS01000009">
    <property type="protein sequence ID" value="RMX61531.1"/>
    <property type="molecule type" value="Genomic_DNA"/>
</dbReference>
<dbReference type="PROSITE" id="PS00217">
    <property type="entry name" value="SUGAR_TRANSPORT_2"/>
    <property type="match status" value="1"/>
</dbReference>
<sequence length="963" mass="105618">MLLACAMVLTVGAVVEAIATSRNALLIGRLIVGFGIGGVSTTVPVYIAEIAPWSIRGRLVFVYYLFLTGAEFVASVVDGILSPYKKTGWRFMFGLAALPSVIMSVGCLWLPESPSWLVSRGACEHAREVLVRIRGTAKVDEELQAIQTVCKEQESYDKSNNEGDSEGDPGEISAQLRRGTGKNSGVIPGRFYEMLNTSSTRKALLVGCMLVSMQDLSGINLILFYCATILQMSGVQGDRQALWLAVVIYFGNFTFPFVGLYLVEKVGRRKLLLGSLAGVTVCMFLCGGAFYMAKQHDAAITLNERAISNISNNCPATGYCLDCLGVQENCGFCYAKDSSNNPLYGSCVPINVSSNDNTAAFGRCSRKDHSVTWSYQACPYKYAWLATLALVLYIAAFGLGMGPLPWTINSEIYPLWARSSGHGFSTAVKWSTNLVLSMTFLSLTEWITSFGAFWLYGGISLLESPSWLVSQGACEHAREVLVRIRGTSDVNEELQAVKSVCKEQESYDNKSRFYEMLTTSSTRKALLVGCMLVSMQDLSGINLILSYCATILQMSGVQGDQAAFWLAVVIYFGNFTFPFVGLYLVEKVGRRKLLLGSLAGVTVCLFLCGGAFYMAKQHDAAITFNERAISNISNNCPATGYCLDCLGVQENCGFWYGKDSSNNPIYGSCVPINVSSSDNTAAFGRCSRKDHSVTWSYQACPYKYAWLATLALVLYIIAVGLGMGPLPWTINSEIYPLWARSTGYGFATAVKWSTNLVLSTTFLSLTEWITSFGAFWLYGGISLLGWFNNCPATGFCLDCLGVQENCGFCYAKDSSNNPIYGSCVPIHVSFSDNTAAFGRCSRNDHSVTWSYQACPYKHAWLATLALVLYIAAFGLGMGPLPWTINSEIYPLWARSTGYGFATAVKWSTYLVLSMTFLSLTEWITSFGAFWLYGGISLLGWLFFFAYLPETKNKSPEELEHLFS</sequence>